<accession>A0A0F8X7Q0</accession>
<proteinExistence type="predicted"/>
<keyword evidence="1" id="KW-1133">Transmembrane helix</keyword>
<keyword evidence="1" id="KW-0472">Membrane</keyword>
<evidence type="ECO:0000313" key="2">
    <source>
        <dbReference type="EMBL" id="KKK56960.1"/>
    </source>
</evidence>
<sequence>MIGYIVAGLLFITTGVYDARTCAYKSYNPFKFKNPILIRYVIPTLWVLVGIAMIMAGFLA</sequence>
<comment type="caution">
    <text evidence="2">The sequence shown here is derived from an EMBL/GenBank/DDBJ whole genome shotgun (WGS) entry which is preliminary data.</text>
</comment>
<organism evidence="2">
    <name type="scientific">marine sediment metagenome</name>
    <dbReference type="NCBI Taxonomy" id="412755"/>
    <lineage>
        <taxon>unclassified sequences</taxon>
        <taxon>metagenomes</taxon>
        <taxon>ecological metagenomes</taxon>
    </lineage>
</organism>
<gene>
    <name evidence="2" type="ORF">LCGC14_3059280</name>
</gene>
<feature type="transmembrane region" description="Helical" evidence="1">
    <location>
        <begin position="37"/>
        <end position="59"/>
    </location>
</feature>
<keyword evidence="1" id="KW-0812">Transmembrane</keyword>
<dbReference type="AlphaFoldDB" id="A0A0F8X7Q0"/>
<protein>
    <submittedName>
        <fullName evidence="2">Uncharacterized protein</fullName>
    </submittedName>
</protein>
<dbReference type="EMBL" id="LAZR01064729">
    <property type="protein sequence ID" value="KKK56960.1"/>
    <property type="molecule type" value="Genomic_DNA"/>
</dbReference>
<name>A0A0F8X7Q0_9ZZZZ</name>
<evidence type="ECO:0000256" key="1">
    <source>
        <dbReference type="SAM" id="Phobius"/>
    </source>
</evidence>
<reference evidence="2" key="1">
    <citation type="journal article" date="2015" name="Nature">
        <title>Complex archaea that bridge the gap between prokaryotes and eukaryotes.</title>
        <authorList>
            <person name="Spang A."/>
            <person name="Saw J.H."/>
            <person name="Jorgensen S.L."/>
            <person name="Zaremba-Niedzwiedzka K."/>
            <person name="Martijn J."/>
            <person name="Lind A.E."/>
            <person name="van Eijk R."/>
            <person name="Schleper C."/>
            <person name="Guy L."/>
            <person name="Ettema T.J."/>
        </authorList>
    </citation>
    <scope>NUCLEOTIDE SEQUENCE</scope>
</reference>